<name>A0A0F9QAW1_9ZZZZ</name>
<proteinExistence type="predicted"/>
<evidence type="ECO:0000313" key="1">
    <source>
        <dbReference type="EMBL" id="KKN10276.1"/>
    </source>
</evidence>
<reference evidence="1" key="1">
    <citation type="journal article" date="2015" name="Nature">
        <title>Complex archaea that bridge the gap between prokaryotes and eukaryotes.</title>
        <authorList>
            <person name="Spang A."/>
            <person name="Saw J.H."/>
            <person name="Jorgensen S.L."/>
            <person name="Zaremba-Niedzwiedzka K."/>
            <person name="Martijn J."/>
            <person name="Lind A.E."/>
            <person name="van Eijk R."/>
            <person name="Schleper C."/>
            <person name="Guy L."/>
            <person name="Ettema T.J."/>
        </authorList>
    </citation>
    <scope>NUCLEOTIDE SEQUENCE</scope>
</reference>
<sequence>MRRVKFFTFLYNCDTSSFSADTADMVPSPRLPCIPCGLAGVVAWPR</sequence>
<dbReference type="AlphaFoldDB" id="A0A0F9QAW1"/>
<protein>
    <submittedName>
        <fullName evidence="1">Uncharacterized protein</fullName>
    </submittedName>
</protein>
<accession>A0A0F9QAW1</accession>
<gene>
    <name evidence="1" type="ORF">LCGC14_1038180</name>
</gene>
<organism evidence="1">
    <name type="scientific">marine sediment metagenome</name>
    <dbReference type="NCBI Taxonomy" id="412755"/>
    <lineage>
        <taxon>unclassified sequences</taxon>
        <taxon>metagenomes</taxon>
        <taxon>ecological metagenomes</taxon>
    </lineage>
</organism>
<comment type="caution">
    <text evidence="1">The sequence shown here is derived from an EMBL/GenBank/DDBJ whole genome shotgun (WGS) entry which is preliminary data.</text>
</comment>
<dbReference type="EMBL" id="LAZR01004259">
    <property type="protein sequence ID" value="KKN10276.1"/>
    <property type="molecule type" value="Genomic_DNA"/>
</dbReference>